<dbReference type="Gene3D" id="3.80.30.20">
    <property type="entry name" value="tm_1862 like domain"/>
    <property type="match status" value="1"/>
</dbReference>
<dbReference type="Proteomes" id="UP000002534">
    <property type="component" value="Chromosome"/>
</dbReference>
<dbReference type="InterPro" id="IPR051198">
    <property type="entry name" value="BchE-like"/>
</dbReference>
<dbReference type="PROSITE" id="PS51918">
    <property type="entry name" value="RADICAL_SAM"/>
    <property type="match status" value="1"/>
</dbReference>
<keyword evidence="2" id="KW-0949">S-adenosyl-L-methionine</keyword>
<dbReference type="CDD" id="cd01335">
    <property type="entry name" value="Radical_SAM"/>
    <property type="match status" value="1"/>
</dbReference>
<evidence type="ECO:0000313" key="9">
    <source>
        <dbReference type="Proteomes" id="UP000002534"/>
    </source>
</evidence>
<feature type="domain" description="B12-binding" evidence="6">
    <location>
        <begin position="1"/>
        <end position="134"/>
    </location>
</feature>
<dbReference type="AlphaFoldDB" id="Q3A790"/>
<dbReference type="Pfam" id="PF13311">
    <property type="entry name" value="DUF4080"/>
    <property type="match status" value="1"/>
</dbReference>
<dbReference type="InterPro" id="IPR006638">
    <property type="entry name" value="Elp3/MiaA/NifB-like_rSAM"/>
</dbReference>
<evidence type="ECO:0000256" key="4">
    <source>
        <dbReference type="ARBA" id="ARBA00023004"/>
    </source>
</evidence>
<keyword evidence="4" id="KW-0408">Iron</keyword>
<dbReference type="Pfam" id="PF04055">
    <property type="entry name" value="Radical_SAM"/>
    <property type="match status" value="1"/>
</dbReference>
<keyword evidence="9" id="KW-1185">Reference proteome</keyword>
<evidence type="ECO:0000313" key="8">
    <source>
        <dbReference type="EMBL" id="ABA87754.2"/>
    </source>
</evidence>
<evidence type="ECO:0000259" key="6">
    <source>
        <dbReference type="PROSITE" id="PS51332"/>
    </source>
</evidence>
<dbReference type="HOGENOM" id="CLU_021572_1_0_7"/>
<dbReference type="SFLD" id="SFLDS00029">
    <property type="entry name" value="Radical_SAM"/>
    <property type="match status" value="1"/>
</dbReference>
<name>Q3A790_SYNC1</name>
<accession>Q3A790</accession>
<dbReference type="GO" id="GO:0003824">
    <property type="term" value="F:catalytic activity"/>
    <property type="evidence" value="ECO:0007669"/>
    <property type="project" value="InterPro"/>
</dbReference>
<dbReference type="PROSITE" id="PS51332">
    <property type="entry name" value="B12_BINDING"/>
    <property type="match status" value="1"/>
</dbReference>
<dbReference type="eggNOG" id="COG1032">
    <property type="taxonomic scope" value="Bacteria"/>
</dbReference>
<evidence type="ECO:0000256" key="1">
    <source>
        <dbReference type="ARBA" id="ARBA00001966"/>
    </source>
</evidence>
<evidence type="ECO:0000256" key="5">
    <source>
        <dbReference type="ARBA" id="ARBA00023014"/>
    </source>
</evidence>
<reference evidence="8 9" key="2">
    <citation type="journal article" date="2012" name="BMC Genomics">
        <title>The genome of Pelobacter carbinolicus reveals surprising metabolic capabilities and physiological features.</title>
        <authorList>
            <person name="Aklujkar M."/>
            <person name="Haveman S.A."/>
            <person name="Didonato R.Jr."/>
            <person name="Chertkov O."/>
            <person name="Han C.S."/>
            <person name="Land M.L."/>
            <person name="Brown P."/>
            <person name="Lovley D.R."/>
        </authorList>
    </citation>
    <scope>NUCLEOTIDE SEQUENCE [LARGE SCALE GENOMIC DNA]</scope>
    <source>
        <strain evidence="9">DSM 2380 / NBRC 103641 / GraBd1</strain>
    </source>
</reference>
<dbReference type="InterPro" id="IPR034466">
    <property type="entry name" value="Methyltransferase_Class_B"/>
</dbReference>
<evidence type="ECO:0000256" key="3">
    <source>
        <dbReference type="ARBA" id="ARBA00022723"/>
    </source>
</evidence>
<evidence type="ECO:0000256" key="2">
    <source>
        <dbReference type="ARBA" id="ARBA00022691"/>
    </source>
</evidence>
<gene>
    <name evidence="8" type="ordered locus">Pcar_0494</name>
</gene>
<sequence>MRIILTTLHSKFVHTSLALPLLAAYCRHPQRTLLIREYTLHEPKETVLAALLAEQPDVIAFSVYIWNRTATLELADALAVARPGLRIILGGPEVSFDGPELFARHPGIAAVVRGEGETPLRALLDAWLHEKSPENIARLSWRDGERVHSGPDGPLLAELDDIPSPFNLDLVDLSRGLVYLETSRGCPYRCAFCMSALDTRVRSYSMPRIQTDLLYLITREVPCIKLVDRTFNYDAERARDIFQFILENNRTSRFHFEIGAHLLDDATLSLLEQAPPDTFQFEIGVQSTLPKTLEAISRETSLEKLEANVLRLRRADNIHLHLDLIAGLPGQGSASFLESVDRVMELRPHHLQLEPVKLLPGAPLRRNAASLGLRFDPHPPYGVLKTPDLTFEELERLRGIGRLLDLTWNAERLQEFLELLSALYGSLSKALKALESFWRKQGLFRRLLSQRALFEEFWHFLRTYHSDPEHKPLQEALARDFARVERIAPAQAPEFLDLDLHPEEQQRVRERVRLETDRIKGQGIKLQHLACVFSQLPHRQNQRTILLFVYLTRPGAAMQVHQIEL</sequence>
<dbReference type="GO" id="GO:0046872">
    <property type="term" value="F:metal ion binding"/>
    <property type="evidence" value="ECO:0007669"/>
    <property type="project" value="UniProtKB-KW"/>
</dbReference>
<comment type="cofactor">
    <cofactor evidence="1">
        <name>[4Fe-4S] cluster</name>
        <dbReference type="ChEBI" id="CHEBI:49883"/>
    </cofactor>
</comment>
<dbReference type="GO" id="GO:0051539">
    <property type="term" value="F:4 iron, 4 sulfur cluster binding"/>
    <property type="evidence" value="ECO:0007669"/>
    <property type="project" value="UniProtKB-KW"/>
</dbReference>
<dbReference type="EMBL" id="CP000142">
    <property type="protein sequence ID" value="ABA87754.2"/>
    <property type="molecule type" value="Genomic_DNA"/>
</dbReference>
<organism evidence="8 9">
    <name type="scientific">Syntrophotalea carbinolica (strain DSM 2380 / NBRC 103641 / GraBd1)</name>
    <name type="common">Pelobacter carbinolicus</name>
    <dbReference type="NCBI Taxonomy" id="338963"/>
    <lineage>
        <taxon>Bacteria</taxon>
        <taxon>Pseudomonadati</taxon>
        <taxon>Thermodesulfobacteriota</taxon>
        <taxon>Desulfuromonadia</taxon>
        <taxon>Desulfuromonadales</taxon>
        <taxon>Syntrophotaleaceae</taxon>
        <taxon>Syntrophotalea</taxon>
    </lineage>
</organism>
<dbReference type="InterPro" id="IPR006158">
    <property type="entry name" value="Cobalamin-bd"/>
</dbReference>
<evidence type="ECO:0000259" key="7">
    <source>
        <dbReference type="PROSITE" id="PS51918"/>
    </source>
</evidence>
<dbReference type="InterPro" id="IPR036724">
    <property type="entry name" value="Cobalamin-bd_sf"/>
</dbReference>
<keyword evidence="3" id="KW-0479">Metal-binding</keyword>
<dbReference type="PANTHER" id="PTHR43409">
    <property type="entry name" value="ANAEROBIC MAGNESIUM-PROTOPORPHYRIN IX MONOMETHYL ESTER CYCLASE-RELATED"/>
    <property type="match status" value="1"/>
</dbReference>
<dbReference type="KEGG" id="pca:Pcar_0494"/>
<dbReference type="PANTHER" id="PTHR43409:SF16">
    <property type="entry name" value="SLR0320 PROTEIN"/>
    <property type="match status" value="1"/>
</dbReference>
<keyword evidence="5" id="KW-0411">Iron-sulfur</keyword>
<dbReference type="SFLD" id="SFLDG01082">
    <property type="entry name" value="B12-binding_domain_containing"/>
    <property type="match status" value="1"/>
</dbReference>
<dbReference type="Gene3D" id="3.40.50.280">
    <property type="entry name" value="Cobalamin-binding domain"/>
    <property type="match status" value="1"/>
</dbReference>
<dbReference type="SUPFAM" id="SSF102114">
    <property type="entry name" value="Radical SAM enzymes"/>
    <property type="match status" value="1"/>
</dbReference>
<dbReference type="InterPro" id="IPR007197">
    <property type="entry name" value="rSAM"/>
</dbReference>
<dbReference type="GO" id="GO:0031419">
    <property type="term" value="F:cobalamin binding"/>
    <property type="evidence" value="ECO:0007669"/>
    <property type="project" value="InterPro"/>
</dbReference>
<dbReference type="InterPro" id="IPR058240">
    <property type="entry name" value="rSAM_sf"/>
</dbReference>
<dbReference type="STRING" id="338963.Pcar_0494"/>
<proteinExistence type="predicted"/>
<dbReference type="SUPFAM" id="SSF52242">
    <property type="entry name" value="Cobalamin (vitamin B12)-binding domain"/>
    <property type="match status" value="1"/>
</dbReference>
<dbReference type="InterPro" id="IPR025288">
    <property type="entry name" value="DUF4080"/>
</dbReference>
<feature type="domain" description="Radical SAM core" evidence="7">
    <location>
        <begin position="172"/>
        <end position="401"/>
    </location>
</feature>
<dbReference type="OrthoDB" id="9762608at2"/>
<dbReference type="SMART" id="SM00729">
    <property type="entry name" value="Elp3"/>
    <property type="match status" value="1"/>
</dbReference>
<dbReference type="InterPro" id="IPR023404">
    <property type="entry name" value="rSAM_horseshoe"/>
</dbReference>
<protein>
    <submittedName>
        <fullName evidence="8">Radical SAM domain iron-sulfur cluster-binding oxidoreductase with cobalamin-binding-like domain</fullName>
    </submittedName>
</protein>
<dbReference type="SFLD" id="SFLDG01123">
    <property type="entry name" value="methyltransferase_(Class_B)"/>
    <property type="match status" value="1"/>
</dbReference>
<dbReference type="Pfam" id="PF02310">
    <property type="entry name" value="B12-binding"/>
    <property type="match status" value="1"/>
</dbReference>
<dbReference type="GO" id="GO:0005829">
    <property type="term" value="C:cytosol"/>
    <property type="evidence" value="ECO:0007669"/>
    <property type="project" value="TreeGrafter"/>
</dbReference>
<reference evidence="9" key="1">
    <citation type="submission" date="2005-10" db="EMBL/GenBank/DDBJ databases">
        <title>Complete sequence of Pelobacter carbinolicus DSM 2380.</title>
        <authorList>
            <person name="Copeland A."/>
            <person name="Lucas S."/>
            <person name="Lapidus A."/>
            <person name="Barry K."/>
            <person name="Detter J.C."/>
            <person name="Glavina T."/>
            <person name="Hammon N."/>
            <person name="Israni S."/>
            <person name="Pitluck S."/>
            <person name="Chertkov O."/>
            <person name="Schmutz J."/>
            <person name="Larimer F."/>
            <person name="Land M."/>
            <person name="Kyrpides N."/>
            <person name="Ivanova N."/>
            <person name="Richardson P."/>
        </authorList>
    </citation>
    <scope>NUCLEOTIDE SEQUENCE [LARGE SCALE GENOMIC DNA]</scope>
    <source>
        <strain evidence="9">DSM 2380 / NBRC 103641 / GraBd1</strain>
    </source>
</reference>